<dbReference type="EMBL" id="BSXN01004870">
    <property type="protein sequence ID" value="GME81951.1"/>
    <property type="molecule type" value="Genomic_DNA"/>
</dbReference>
<evidence type="ECO:0000313" key="2">
    <source>
        <dbReference type="EMBL" id="GME81951.1"/>
    </source>
</evidence>
<dbReference type="AlphaFoldDB" id="A0A9W6T719"/>
<gene>
    <name evidence="2" type="ORF">Cboi02_000668500</name>
</gene>
<evidence type="ECO:0000313" key="3">
    <source>
        <dbReference type="Proteomes" id="UP001165120"/>
    </source>
</evidence>
<accession>A0A9W6T719</accession>
<reference evidence="2" key="1">
    <citation type="submission" date="2023-04" db="EMBL/GenBank/DDBJ databases">
        <title>Candida boidinii NBRC 10035.</title>
        <authorList>
            <person name="Ichikawa N."/>
            <person name="Sato H."/>
            <person name="Tonouchi N."/>
        </authorList>
    </citation>
    <scope>NUCLEOTIDE SEQUENCE</scope>
    <source>
        <strain evidence="2">NBRC 10035</strain>
    </source>
</reference>
<organism evidence="2 3">
    <name type="scientific">Candida boidinii</name>
    <name type="common">Yeast</name>
    <dbReference type="NCBI Taxonomy" id="5477"/>
    <lineage>
        <taxon>Eukaryota</taxon>
        <taxon>Fungi</taxon>
        <taxon>Dikarya</taxon>
        <taxon>Ascomycota</taxon>
        <taxon>Saccharomycotina</taxon>
        <taxon>Pichiomycetes</taxon>
        <taxon>Pichiales</taxon>
        <taxon>Pichiaceae</taxon>
        <taxon>Ogataea</taxon>
        <taxon>Ogataea/Candida clade</taxon>
    </lineage>
</organism>
<name>A0A9W6T719_CANBO</name>
<keyword evidence="3" id="KW-1185">Reference proteome</keyword>
<comment type="caution">
    <text evidence="2">The sequence shown here is derived from an EMBL/GenBank/DDBJ whole genome shotgun (WGS) entry which is preliminary data.</text>
</comment>
<feature type="region of interest" description="Disordered" evidence="1">
    <location>
        <begin position="1"/>
        <end position="131"/>
    </location>
</feature>
<evidence type="ECO:0000256" key="1">
    <source>
        <dbReference type="SAM" id="MobiDB-lite"/>
    </source>
</evidence>
<feature type="compositionally biased region" description="Low complexity" evidence="1">
    <location>
        <begin position="82"/>
        <end position="92"/>
    </location>
</feature>
<sequence>MVRWVNKNASPEEQAASSPPPPPMMKKKPGSSTPSATTSKVPSAVGSPIVKPSAGLTGGSGTPPNAPLKTPTPGAVPPVLKGPPGSKAPPKAGSKKVDNSIDDILGLAATTTRKSKRGPRRGYVDVMGQNN</sequence>
<proteinExistence type="predicted"/>
<dbReference type="Proteomes" id="UP001165120">
    <property type="component" value="Unassembled WGS sequence"/>
</dbReference>
<protein>
    <submittedName>
        <fullName evidence="2">Unnamed protein product</fullName>
    </submittedName>
</protein>